<dbReference type="PIRSF" id="PIRSF030802">
    <property type="entry name" value="UCP030802"/>
    <property type="match status" value="1"/>
</dbReference>
<dbReference type="InterPro" id="IPR023214">
    <property type="entry name" value="HAD_sf"/>
</dbReference>
<dbReference type="InterPro" id="IPR006380">
    <property type="entry name" value="SPP-like_dom"/>
</dbReference>
<dbReference type="GO" id="GO:0016787">
    <property type="term" value="F:hydrolase activity"/>
    <property type="evidence" value="ECO:0007669"/>
    <property type="project" value="UniProtKB-KW"/>
</dbReference>
<dbReference type="Gene3D" id="3.40.50.1000">
    <property type="entry name" value="HAD superfamily/HAD-like"/>
    <property type="match status" value="1"/>
</dbReference>
<keyword evidence="2" id="KW-0378">Hydrolase</keyword>
<dbReference type="RefSeq" id="WP_134755068.1">
    <property type="nucleotide sequence ID" value="NZ_MYFO02000015.1"/>
</dbReference>
<reference evidence="2 3" key="1">
    <citation type="submission" date="2017-03" db="EMBL/GenBank/DDBJ databases">
        <title>Isolation of Levoglucosan Utilizing Bacteria.</title>
        <authorList>
            <person name="Arya A.S."/>
        </authorList>
    </citation>
    <scope>NUCLEOTIDE SEQUENCE [LARGE SCALE GENOMIC DNA]</scope>
    <source>
        <strain evidence="2 3">MEC069</strain>
    </source>
</reference>
<dbReference type="InterPro" id="IPR024197">
    <property type="entry name" value="TPP-like"/>
</dbReference>
<accession>A0A4Y8PWJ6</accession>
<dbReference type="OrthoDB" id="1666512at2"/>
<dbReference type="AlphaFoldDB" id="A0A4Y8PWJ6"/>
<organism evidence="2 3">
    <name type="scientific">Paenibacillus athensensis</name>
    <dbReference type="NCBI Taxonomy" id="1967502"/>
    <lineage>
        <taxon>Bacteria</taxon>
        <taxon>Bacillati</taxon>
        <taxon>Bacillota</taxon>
        <taxon>Bacilli</taxon>
        <taxon>Bacillales</taxon>
        <taxon>Paenibacillaceae</taxon>
        <taxon>Paenibacillus</taxon>
    </lineage>
</organism>
<name>A0A4Y8PWJ6_9BACL</name>
<dbReference type="SUPFAM" id="SSF56784">
    <property type="entry name" value="HAD-like"/>
    <property type="match status" value="1"/>
</dbReference>
<dbReference type="Pfam" id="PF05116">
    <property type="entry name" value="S6PP"/>
    <property type="match status" value="1"/>
</dbReference>
<dbReference type="Proteomes" id="UP000298246">
    <property type="component" value="Unassembled WGS sequence"/>
</dbReference>
<dbReference type="EMBL" id="MYFO01000025">
    <property type="protein sequence ID" value="TFE85519.1"/>
    <property type="molecule type" value="Genomic_DNA"/>
</dbReference>
<feature type="domain" description="Sucrose phosphatase-like" evidence="1">
    <location>
        <begin position="2"/>
        <end position="221"/>
    </location>
</feature>
<comment type="caution">
    <text evidence="2">The sequence shown here is derived from an EMBL/GenBank/DDBJ whole genome shotgun (WGS) entry which is preliminary data.</text>
</comment>
<dbReference type="InterPro" id="IPR036412">
    <property type="entry name" value="HAD-like_sf"/>
</dbReference>
<protein>
    <submittedName>
        <fullName evidence="2">Hydrolase</fullName>
    </submittedName>
</protein>
<gene>
    <name evidence="2" type="ORF">B5M42_17365</name>
</gene>
<evidence type="ECO:0000313" key="2">
    <source>
        <dbReference type="EMBL" id="TFE85519.1"/>
    </source>
</evidence>
<evidence type="ECO:0000259" key="1">
    <source>
        <dbReference type="Pfam" id="PF05116"/>
    </source>
</evidence>
<sequence>MIFASDLDQTLIYSSRSMGPDADPALLVPAETLKDQVVSYMYAPALEKLKRLAARLTFIPVTTRTIEQYKRIKLFHEQLTPRYAVTSNGGNVLIGGEADAEWARCVRAKTAKQSAAAAEIRGHFARIAHSDWVMGERFCDELFYAVVIQRDKTPLEAVQELAERARGLGWELSLQGRKLYLIPQCVNKADALRYVRERIGEPTVAAAGDSLLDRVLLDAADYAIAPRHGELFRSFGDDGVYRFTVRSGITAAEEIADYVGSLIWTKEQRDEKGSRVV</sequence>
<proteinExistence type="predicted"/>
<keyword evidence="3" id="KW-1185">Reference proteome</keyword>
<evidence type="ECO:0000313" key="3">
    <source>
        <dbReference type="Proteomes" id="UP000298246"/>
    </source>
</evidence>